<dbReference type="Proteomes" id="UP001154282">
    <property type="component" value="Unassembled WGS sequence"/>
</dbReference>
<evidence type="ECO:0000313" key="4">
    <source>
        <dbReference type="Proteomes" id="UP001154282"/>
    </source>
</evidence>
<reference evidence="3" key="1">
    <citation type="submission" date="2022-08" db="EMBL/GenBank/DDBJ databases">
        <authorList>
            <person name="Gutierrez-Valencia J."/>
        </authorList>
    </citation>
    <scope>NUCLEOTIDE SEQUENCE</scope>
</reference>
<name>A0AAV0I9G8_9ROSI</name>
<proteinExistence type="inferred from homology"/>
<keyword evidence="4" id="KW-1185">Reference proteome</keyword>
<comment type="similarity">
    <text evidence="1">Belongs to the PPR family. PCMP-H subfamily.</text>
</comment>
<accession>A0AAV0I9G8</accession>
<comment type="caution">
    <text evidence="3">The sequence shown here is derived from an EMBL/GenBank/DDBJ whole genome shotgun (WGS) entry which is preliminary data.</text>
</comment>
<dbReference type="GO" id="GO:0008270">
    <property type="term" value="F:zinc ion binding"/>
    <property type="evidence" value="ECO:0007669"/>
    <property type="project" value="InterPro"/>
</dbReference>
<dbReference type="EMBL" id="CAMGYJ010000003">
    <property type="protein sequence ID" value="CAI0394169.1"/>
    <property type="molecule type" value="Genomic_DNA"/>
</dbReference>
<organism evidence="3 4">
    <name type="scientific">Linum tenue</name>
    <dbReference type="NCBI Taxonomy" id="586396"/>
    <lineage>
        <taxon>Eukaryota</taxon>
        <taxon>Viridiplantae</taxon>
        <taxon>Streptophyta</taxon>
        <taxon>Embryophyta</taxon>
        <taxon>Tracheophyta</taxon>
        <taxon>Spermatophyta</taxon>
        <taxon>Magnoliopsida</taxon>
        <taxon>eudicotyledons</taxon>
        <taxon>Gunneridae</taxon>
        <taxon>Pentapetalae</taxon>
        <taxon>rosids</taxon>
        <taxon>fabids</taxon>
        <taxon>Malpighiales</taxon>
        <taxon>Linaceae</taxon>
        <taxon>Linum</taxon>
    </lineage>
</organism>
<dbReference type="GO" id="GO:0003723">
    <property type="term" value="F:RNA binding"/>
    <property type="evidence" value="ECO:0007669"/>
    <property type="project" value="InterPro"/>
</dbReference>
<evidence type="ECO:0000256" key="1">
    <source>
        <dbReference type="ARBA" id="ARBA00006643"/>
    </source>
</evidence>
<dbReference type="Gene3D" id="1.25.40.10">
    <property type="entry name" value="Tetratricopeptide repeat domain"/>
    <property type="match status" value="1"/>
</dbReference>
<dbReference type="InterPro" id="IPR046960">
    <property type="entry name" value="PPR_At4g14850-like_plant"/>
</dbReference>
<gene>
    <name evidence="3" type="ORF">LITE_LOCUS8224</name>
</gene>
<dbReference type="PANTHER" id="PTHR47926:SF539">
    <property type="entry name" value="DYW DOMAIN-CONTAINING PROTEIN"/>
    <property type="match status" value="1"/>
</dbReference>
<dbReference type="AlphaFoldDB" id="A0AAV0I9G8"/>
<evidence type="ECO:0000259" key="2">
    <source>
        <dbReference type="Pfam" id="PF14432"/>
    </source>
</evidence>
<evidence type="ECO:0000313" key="3">
    <source>
        <dbReference type="EMBL" id="CAI0394169.1"/>
    </source>
</evidence>
<feature type="domain" description="DYW" evidence="2">
    <location>
        <begin position="73"/>
        <end position="155"/>
    </location>
</feature>
<sequence length="155" mass="17587">MVDLLGRAGYLDEAWDFIQTMPLKPDASMWGAFLGSCRIHRNLEYAEIAAKQLYELEPRNSANYVVMMSLYVDDDAEGEKLLLSHTEKLAITYGLMKRRSSSSAPIRVIKNTRTCSDCHTAAKFISIARGCEILLKDGIRFHHFKAGKCSCNDYW</sequence>
<dbReference type="InterPro" id="IPR011990">
    <property type="entry name" value="TPR-like_helical_dom_sf"/>
</dbReference>
<dbReference type="GO" id="GO:0009451">
    <property type="term" value="P:RNA modification"/>
    <property type="evidence" value="ECO:0007669"/>
    <property type="project" value="InterPro"/>
</dbReference>
<dbReference type="PANTHER" id="PTHR47926">
    <property type="entry name" value="PENTATRICOPEPTIDE REPEAT-CONTAINING PROTEIN"/>
    <property type="match status" value="1"/>
</dbReference>
<protein>
    <recommendedName>
        <fullName evidence="2">DYW domain-containing protein</fullName>
    </recommendedName>
</protein>
<dbReference type="InterPro" id="IPR032867">
    <property type="entry name" value="DYW_dom"/>
</dbReference>
<dbReference type="Pfam" id="PF14432">
    <property type="entry name" value="DYW_deaminase"/>
    <property type="match status" value="1"/>
</dbReference>